<feature type="transmembrane region" description="Helical" evidence="1">
    <location>
        <begin position="193"/>
        <end position="215"/>
    </location>
</feature>
<dbReference type="SMART" id="SM00091">
    <property type="entry name" value="PAS"/>
    <property type="match status" value="1"/>
</dbReference>
<dbReference type="Gene3D" id="3.30.70.1230">
    <property type="entry name" value="Nucleotide cyclase"/>
    <property type="match status" value="1"/>
</dbReference>
<dbReference type="OrthoDB" id="10645664at2759"/>
<dbReference type="RefSeq" id="XP_068355664.1">
    <property type="nucleotide sequence ID" value="XM_068507283.1"/>
</dbReference>
<feature type="transmembrane region" description="Helical" evidence="1">
    <location>
        <begin position="951"/>
        <end position="977"/>
    </location>
</feature>
<feature type="transmembrane region" description="Helical" evidence="1">
    <location>
        <begin position="294"/>
        <end position="316"/>
    </location>
</feature>
<comment type="caution">
    <text evidence="3">The sequence shown here is derived from an EMBL/GenBank/DDBJ whole genome shotgun (WGS) entry which is preliminary data.</text>
</comment>
<dbReference type="VEuPathDB" id="TrichDB:TRFO_30319"/>
<feature type="transmembrane region" description="Helical" evidence="1">
    <location>
        <begin position="879"/>
        <end position="903"/>
    </location>
</feature>
<dbReference type="SUPFAM" id="SSF55785">
    <property type="entry name" value="PYP-like sensor domain (PAS domain)"/>
    <property type="match status" value="1"/>
</dbReference>
<feature type="transmembrane region" description="Helical" evidence="1">
    <location>
        <begin position="261"/>
        <end position="282"/>
    </location>
</feature>
<dbReference type="InterPro" id="IPR000014">
    <property type="entry name" value="PAS"/>
</dbReference>
<feature type="transmembrane region" description="Helical" evidence="1">
    <location>
        <begin position="156"/>
        <end position="181"/>
    </location>
</feature>
<dbReference type="InterPro" id="IPR029787">
    <property type="entry name" value="Nucleotide_cyclase"/>
</dbReference>
<feature type="transmembrane region" description="Helical" evidence="1">
    <location>
        <begin position="236"/>
        <end position="255"/>
    </location>
</feature>
<dbReference type="Proteomes" id="UP000179807">
    <property type="component" value="Unassembled WGS sequence"/>
</dbReference>
<dbReference type="Gene3D" id="3.30.450.20">
    <property type="entry name" value="PAS domain"/>
    <property type="match status" value="1"/>
</dbReference>
<keyword evidence="1" id="KW-0812">Transmembrane</keyword>
<dbReference type="SUPFAM" id="SSF55073">
    <property type="entry name" value="Nucleotide cyclase"/>
    <property type="match status" value="1"/>
</dbReference>
<feature type="transmembrane region" description="Helical" evidence="1">
    <location>
        <begin position="660"/>
        <end position="684"/>
    </location>
</feature>
<sequence>MRQITPEKDNPIGNPLDNVAENITNQLQQQFNSEPDAQASINAHTTFFSCIYAIFEEITKLHVKSHIFYFLQTVFPLIHLIAATFYSYLPEVWEPNTTFGQIIIGINSVLCFTSHNIDIQLSLPQVLIPFFWNICIAILFLVLMMIMRKSGTVNQILIYISAFAFQVLMFIGYLPTFAAFASTFQFLLSKDSISIIFFILYIFIICFVVIFTNMMTKLISYNTNPTIAPFATFDGYHVNNLFLFTGITIILTQMSQLFQDWFYIVAIIIHIAFFIYQMYDLFSFPFVRFFCMPLFAGFYVASFVCDIFAILTIFRIPVSQLIRFIVPFATFIVAFIIFFIIFRAKRKAILALLDPEDVQDGEKMYYLETLNVKNCRQGTLYFHIGFSALKPVILDGSLGLILARKFNNYDFWMLVANISAFIPSNKSLLNECITKLRTMYSKTTINRLKLHRLIKLEQSRALVSTNDINNQVLIMKSKTDEAVNSVKQFWYEVSMKDERASSAAINSISATITNTIAYWEEMLLFYPNEPRLAMEYSNFLIECLGKFEEGIVWKLKSGHLEKGYHAGIDPLFQAFVISMPKVWYDHMVDRLGNLSHGIAIDATTHTTTATTTAQDKLEEDLEVGMLDQIAVQMLQWPRLRMNLTRATSHYRPKGLNLFRILKYLAFLVWIVLILVTIVLYSSTFDKILVTYERMEAMIMIRQSIDVLRTLIFMNLAKRKGLLYTEERYISVLPHEAFEEPTPTFNYINFTEPFKEWSSNVLYFFITLYRTFADSGLNGQNVTRIVSAFHKETIPRYRMQTNGITTVNTSSKNAIISLLWSYESFSNMSSDAYDTFLNSSDLYETMNLHILFSFQSDDILSDFAVQAEENRNEMIDFIQLLLIIDLVVTIAVCLPFMFVPMGIISAETSRIFRALKSVSTNGAKAAAKAISLNSNQNIDFSSVQTVTSTTGAIIAMFILYALFFIISIILTGVANTVLKSKGTFVSNLIELSRFGSLRESLVTEIFTYVLMIGISIYEDNRYLPYTTTQSQIGLKNSYEAAVNLLNKYHFMFFQGYDGKEGIYTISSEIRDLHIVDKCNTDLTKGEMHPFYACLALERLISTFQLYSLDFASNSTSAPLLNSTAFVNLQHMVSSELGNTLATSYQMVHNLIYNSSRNAVTVSVVLLVIALIIVLCNLIIDFYLEQTLLKSMKTTLILLRHLPPPVVAETQALIDILLVKKNEESEEIFDPKQIIFNTTQSPIICIGDGFIIETINKAFRKAFNFSNEQLVGRKLTSLIEEPHEHEGDKSIEEQGAFRMYEKMRMMLEHDEDMRCTYPIQCICGDEEAVNTTVAVYPVHDKANHINNFVLMIEDKRESSEIEAKLEAAKRESAMLLSQLIPREVASFLAGKGDDFAFAAKCVTIVAVQAVDALEFLNESNDKLDEIYFAIENIAHSHPPFVKVKTLYDTLFFVGGLFSNNGEDTSHANIAIEMVKEVKNELVTKIPDKVGKSRFGIAVITGGPLVCFLAGEKHKSFEVIGELLDDALELLTAVPADSIILTESSKELLNEQNIEGMASGPSSLQQKTYLL</sequence>
<evidence type="ECO:0000256" key="1">
    <source>
        <dbReference type="SAM" id="Phobius"/>
    </source>
</evidence>
<protein>
    <recommendedName>
        <fullName evidence="2">PAS domain-containing protein</fullName>
    </recommendedName>
</protein>
<dbReference type="Pfam" id="PF13426">
    <property type="entry name" value="PAS_9"/>
    <property type="match status" value="1"/>
</dbReference>
<dbReference type="EMBL" id="MLAK01000863">
    <property type="protein sequence ID" value="OHT02528.1"/>
    <property type="molecule type" value="Genomic_DNA"/>
</dbReference>
<feature type="transmembrane region" description="Helical" evidence="1">
    <location>
        <begin position="67"/>
        <end position="89"/>
    </location>
</feature>
<evidence type="ECO:0000259" key="2">
    <source>
        <dbReference type="SMART" id="SM00091"/>
    </source>
</evidence>
<feature type="transmembrane region" description="Helical" evidence="1">
    <location>
        <begin position="322"/>
        <end position="342"/>
    </location>
</feature>
<reference evidence="3" key="1">
    <citation type="submission" date="2016-10" db="EMBL/GenBank/DDBJ databases">
        <authorList>
            <person name="Benchimol M."/>
            <person name="Almeida L.G."/>
            <person name="Vasconcelos A.T."/>
            <person name="Perreira-Neves A."/>
            <person name="Rosa I.A."/>
            <person name="Tasca T."/>
            <person name="Bogo M.R."/>
            <person name="de Souza W."/>
        </authorList>
    </citation>
    <scope>NUCLEOTIDE SEQUENCE [LARGE SCALE GENOMIC DNA]</scope>
    <source>
        <strain evidence="3">K</strain>
    </source>
</reference>
<keyword evidence="4" id="KW-1185">Reference proteome</keyword>
<evidence type="ECO:0000313" key="4">
    <source>
        <dbReference type="Proteomes" id="UP000179807"/>
    </source>
</evidence>
<keyword evidence="1" id="KW-0472">Membrane</keyword>
<feature type="transmembrane region" description="Helical" evidence="1">
    <location>
        <begin position="126"/>
        <end position="144"/>
    </location>
</feature>
<dbReference type="GeneID" id="94841987"/>
<feature type="transmembrane region" description="Helical" evidence="1">
    <location>
        <begin position="1157"/>
        <end position="1182"/>
    </location>
</feature>
<keyword evidence="1" id="KW-1133">Transmembrane helix</keyword>
<organism evidence="3 4">
    <name type="scientific">Tritrichomonas foetus</name>
    <dbReference type="NCBI Taxonomy" id="1144522"/>
    <lineage>
        <taxon>Eukaryota</taxon>
        <taxon>Metamonada</taxon>
        <taxon>Parabasalia</taxon>
        <taxon>Tritrichomonadida</taxon>
        <taxon>Tritrichomonadidae</taxon>
        <taxon>Tritrichomonas</taxon>
    </lineage>
</organism>
<dbReference type="InterPro" id="IPR035965">
    <property type="entry name" value="PAS-like_dom_sf"/>
</dbReference>
<gene>
    <name evidence="3" type="ORF">TRFO_30319</name>
</gene>
<evidence type="ECO:0000313" key="3">
    <source>
        <dbReference type="EMBL" id="OHT02528.1"/>
    </source>
</evidence>
<name>A0A1J4JVS0_9EUKA</name>
<feature type="domain" description="PAS" evidence="2">
    <location>
        <begin position="1228"/>
        <end position="1294"/>
    </location>
</feature>
<dbReference type="CDD" id="cd00130">
    <property type="entry name" value="PAS"/>
    <property type="match status" value="1"/>
</dbReference>
<accession>A0A1J4JVS0</accession>
<proteinExistence type="predicted"/>